<feature type="compositionally biased region" description="Basic and acidic residues" evidence="1">
    <location>
        <begin position="166"/>
        <end position="176"/>
    </location>
</feature>
<accession>A0ABN0NZJ5</accession>
<keyword evidence="4" id="KW-1185">Reference proteome</keyword>
<dbReference type="Proteomes" id="UP000016649">
    <property type="component" value="Unassembled WGS sequence"/>
</dbReference>
<gene>
    <name evidence="3" type="ORF">HMPREF9193_00887</name>
</gene>
<evidence type="ECO:0000313" key="4">
    <source>
        <dbReference type="Proteomes" id="UP000016649"/>
    </source>
</evidence>
<evidence type="ECO:0000313" key="3">
    <source>
        <dbReference type="EMBL" id="ERJ93421.1"/>
    </source>
</evidence>
<dbReference type="RefSeq" id="WP_021687105.1">
    <property type="nucleotide sequence ID" value="NZ_KI260564.1"/>
</dbReference>
<name>A0ABN0NZJ5_TRELE</name>
<evidence type="ECO:0000256" key="2">
    <source>
        <dbReference type="SAM" id="Phobius"/>
    </source>
</evidence>
<evidence type="ECO:0000256" key="1">
    <source>
        <dbReference type="SAM" id="MobiDB-lite"/>
    </source>
</evidence>
<feature type="region of interest" description="Disordered" evidence="1">
    <location>
        <begin position="143"/>
        <end position="176"/>
    </location>
</feature>
<feature type="transmembrane region" description="Helical" evidence="2">
    <location>
        <begin position="108"/>
        <end position="129"/>
    </location>
</feature>
<comment type="caution">
    <text evidence="3">The sequence shown here is derived from an EMBL/GenBank/DDBJ whole genome shotgun (WGS) entry which is preliminary data.</text>
</comment>
<protein>
    <submittedName>
        <fullName evidence="3">Uncharacterized protein</fullName>
    </submittedName>
</protein>
<keyword evidence="2" id="KW-0472">Membrane</keyword>
<organism evidence="3 4">
    <name type="scientific">Treponema lecithinolyticum ATCC 700332</name>
    <dbReference type="NCBI Taxonomy" id="1321815"/>
    <lineage>
        <taxon>Bacteria</taxon>
        <taxon>Pseudomonadati</taxon>
        <taxon>Spirochaetota</taxon>
        <taxon>Spirochaetia</taxon>
        <taxon>Spirochaetales</taxon>
        <taxon>Treponemataceae</taxon>
        <taxon>Treponema</taxon>
    </lineage>
</organism>
<reference evidence="3 4" key="1">
    <citation type="submission" date="2013-08" db="EMBL/GenBank/DDBJ databases">
        <authorList>
            <person name="Weinstock G."/>
            <person name="Sodergren E."/>
            <person name="Wylie T."/>
            <person name="Fulton L."/>
            <person name="Fulton R."/>
            <person name="Fronick C."/>
            <person name="O'Laughlin M."/>
            <person name="Godfrey J."/>
            <person name="Miner T."/>
            <person name="Herter B."/>
            <person name="Appelbaum E."/>
            <person name="Cordes M."/>
            <person name="Lek S."/>
            <person name="Wollam A."/>
            <person name="Pepin K.H."/>
            <person name="Palsikar V.B."/>
            <person name="Mitreva M."/>
            <person name="Wilson R.K."/>
        </authorList>
    </citation>
    <scope>NUCLEOTIDE SEQUENCE [LARGE SCALE GENOMIC DNA]</scope>
    <source>
        <strain evidence="3 4">ATCC 700332</strain>
    </source>
</reference>
<dbReference type="EMBL" id="AWVH01000025">
    <property type="protein sequence ID" value="ERJ93421.1"/>
    <property type="molecule type" value="Genomic_DNA"/>
</dbReference>
<keyword evidence="2" id="KW-0812">Transmembrane</keyword>
<proteinExistence type="predicted"/>
<sequence>MKNVKKICAVLFFVCYFTEAVFCQQVPLSRSQELHIEGYKEGEQLPSWAKDLRRAEIITLGSLPFTTLNATLIYSLYRYGSHDFDNAYIPNPFPGSSQEAKLNTDEQIGILTAAAAASVVIGLTDFIVLKVKQNKLKKQLKQREREKNDAIEIETVENTENAENAAAEKELLQETS</sequence>
<keyword evidence="2" id="KW-1133">Transmembrane helix</keyword>